<accession>A0A915DPK6</accession>
<dbReference type="AlphaFoldDB" id="A0A915DPK6"/>
<proteinExistence type="predicted"/>
<sequence>MGRQWKWCWRRRNWPFSLAYSPTNLQLFLINVLCLLPFTQASSHKKLGLPRQFECYSCMSLIYQDNWQFLQLMYTAPKVFTNRLQRAIDPKKHSNGAVWICMCHFAGAQCRSWCVPRLQVHKGL</sequence>
<dbReference type="Proteomes" id="UP000887574">
    <property type="component" value="Unplaced"/>
</dbReference>
<name>A0A915DPK6_9BILA</name>
<dbReference type="WBParaSite" id="jg22187.2">
    <property type="protein sequence ID" value="jg22187.2"/>
    <property type="gene ID" value="jg22187"/>
</dbReference>
<protein>
    <submittedName>
        <fullName evidence="2">Secreted protein</fullName>
    </submittedName>
</protein>
<keyword evidence="1" id="KW-1185">Reference proteome</keyword>
<evidence type="ECO:0000313" key="1">
    <source>
        <dbReference type="Proteomes" id="UP000887574"/>
    </source>
</evidence>
<organism evidence="1 2">
    <name type="scientific">Ditylenchus dipsaci</name>
    <dbReference type="NCBI Taxonomy" id="166011"/>
    <lineage>
        <taxon>Eukaryota</taxon>
        <taxon>Metazoa</taxon>
        <taxon>Ecdysozoa</taxon>
        <taxon>Nematoda</taxon>
        <taxon>Chromadorea</taxon>
        <taxon>Rhabditida</taxon>
        <taxon>Tylenchina</taxon>
        <taxon>Tylenchomorpha</taxon>
        <taxon>Sphaerularioidea</taxon>
        <taxon>Anguinidae</taxon>
        <taxon>Anguininae</taxon>
        <taxon>Ditylenchus</taxon>
    </lineage>
</organism>
<reference evidence="2" key="1">
    <citation type="submission" date="2022-11" db="UniProtKB">
        <authorList>
            <consortium name="WormBaseParasite"/>
        </authorList>
    </citation>
    <scope>IDENTIFICATION</scope>
</reference>
<evidence type="ECO:0000313" key="2">
    <source>
        <dbReference type="WBParaSite" id="jg22187.2"/>
    </source>
</evidence>